<evidence type="ECO:0000313" key="3">
    <source>
        <dbReference type="Proteomes" id="UP001218218"/>
    </source>
</evidence>
<name>A0AAD7EVG1_9AGAR</name>
<dbReference type="Proteomes" id="UP001218218">
    <property type="component" value="Unassembled WGS sequence"/>
</dbReference>
<accession>A0AAD7EVG1</accession>
<feature type="transmembrane region" description="Helical" evidence="1">
    <location>
        <begin position="107"/>
        <end position="128"/>
    </location>
</feature>
<feature type="transmembrane region" description="Helical" evidence="1">
    <location>
        <begin position="135"/>
        <end position="156"/>
    </location>
</feature>
<feature type="transmembrane region" description="Helical" evidence="1">
    <location>
        <begin position="6"/>
        <end position="31"/>
    </location>
</feature>
<feature type="transmembrane region" description="Helical" evidence="1">
    <location>
        <begin position="51"/>
        <end position="72"/>
    </location>
</feature>
<evidence type="ECO:0000256" key="1">
    <source>
        <dbReference type="SAM" id="Phobius"/>
    </source>
</evidence>
<sequence length="314" mass="35298">MYDSLLVVSVATVILESFLYGTFLVCFSAYLHLRISRCKKPNNFPSHTRPWCDSVVITTMAIFVTCSVHWILTVIRFFRGFLGTPDIDSARLYFADNSKMTQVIRSAFGEITLLIGDAVIIHRLWLIWNRNLRVIVLPVLSWLGVLVCAITVAYLFSRSSVGHDPFVRSGRGWPTATWVLTVITSIYCAAFIAWKVWRTSRAVKEIGDGPLMSVLAILVESAAIWTAWVVFFAVFYQTGSVFQYLTAQLTPPIIGLVNIFIHLRVYLGWSRTLGSDGSVVAMTSSASMVQMASQWQTHTARRSSALERQMRASH</sequence>
<evidence type="ECO:0000313" key="2">
    <source>
        <dbReference type="EMBL" id="KAJ7351382.1"/>
    </source>
</evidence>
<feature type="transmembrane region" description="Helical" evidence="1">
    <location>
        <begin position="176"/>
        <end position="197"/>
    </location>
</feature>
<dbReference type="EMBL" id="JARIHO010000013">
    <property type="protein sequence ID" value="KAJ7351382.1"/>
    <property type="molecule type" value="Genomic_DNA"/>
</dbReference>
<keyword evidence="1" id="KW-0812">Transmembrane</keyword>
<gene>
    <name evidence="2" type="ORF">DFH08DRAFT_1078415</name>
</gene>
<organism evidence="2 3">
    <name type="scientific">Mycena albidolilacea</name>
    <dbReference type="NCBI Taxonomy" id="1033008"/>
    <lineage>
        <taxon>Eukaryota</taxon>
        <taxon>Fungi</taxon>
        <taxon>Dikarya</taxon>
        <taxon>Basidiomycota</taxon>
        <taxon>Agaricomycotina</taxon>
        <taxon>Agaricomycetes</taxon>
        <taxon>Agaricomycetidae</taxon>
        <taxon>Agaricales</taxon>
        <taxon>Marasmiineae</taxon>
        <taxon>Mycenaceae</taxon>
        <taxon>Mycena</taxon>
    </lineage>
</organism>
<dbReference type="AlphaFoldDB" id="A0AAD7EVG1"/>
<feature type="transmembrane region" description="Helical" evidence="1">
    <location>
        <begin position="209"/>
        <end position="235"/>
    </location>
</feature>
<reference evidence="2" key="1">
    <citation type="submission" date="2023-03" db="EMBL/GenBank/DDBJ databases">
        <title>Massive genome expansion in bonnet fungi (Mycena s.s.) driven by repeated elements and novel gene families across ecological guilds.</title>
        <authorList>
            <consortium name="Lawrence Berkeley National Laboratory"/>
            <person name="Harder C.B."/>
            <person name="Miyauchi S."/>
            <person name="Viragh M."/>
            <person name="Kuo A."/>
            <person name="Thoen E."/>
            <person name="Andreopoulos B."/>
            <person name="Lu D."/>
            <person name="Skrede I."/>
            <person name="Drula E."/>
            <person name="Henrissat B."/>
            <person name="Morin E."/>
            <person name="Kohler A."/>
            <person name="Barry K."/>
            <person name="LaButti K."/>
            <person name="Morin E."/>
            <person name="Salamov A."/>
            <person name="Lipzen A."/>
            <person name="Mereny Z."/>
            <person name="Hegedus B."/>
            <person name="Baldrian P."/>
            <person name="Stursova M."/>
            <person name="Weitz H."/>
            <person name="Taylor A."/>
            <person name="Grigoriev I.V."/>
            <person name="Nagy L.G."/>
            <person name="Martin F."/>
            <person name="Kauserud H."/>
        </authorList>
    </citation>
    <scope>NUCLEOTIDE SEQUENCE</scope>
    <source>
        <strain evidence="2">CBHHK002</strain>
    </source>
</reference>
<keyword evidence="3" id="KW-1185">Reference proteome</keyword>
<feature type="transmembrane region" description="Helical" evidence="1">
    <location>
        <begin position="241"/>
        <end position="261"/>
    </location>
</feature>
<keyword evidence="1" id="KW-1133">Transmembrane helix</keyword>
<protein>
    <submittedName>
        <fullName evidence="2">Uncharacterized protein</fullName>
    </submittedName>
</protein>
<comment type="caution">
    <text evidence="2">The sequence shown here is derived from an EMBL/GenBank/DDBJ whole genome shotgun (WGS) entry which is preliminary data.</text>
</comment>
<keyword evidence="1" id="KW-0472">Membrane</keyword>
<proteinExistence type="predicted"/>